<reference evidence="1" key="1">
    <citation type="journal article" date="2023" name="Science">
        <title>Genome structures resolve the early diversification of teleost fishes.</title>
        <authorList>
            <person name="Parey E."/>
            <person name="Louis A."/>
            <person name="Montfort J."/>
            <person name="Bouchez O."/>
            <person name="Roques C."/>
            <person name="Iampietro C."/>
            <person name="Lluch J."/>
            <person name="Castinel A."/>
            <person name="Donnadieu C."/>
            <person name="Desvignes T."/>
            <person name="Floi Bucao C."/>
            <person name="Jouanno E."/>
            <person name="Wen M."/>
            <person name="Mejri S."/>
            <person name="Dirks R."/>
            <person name="Jansen H."/>
            <person name="Henkel C."/>
            <person name="Chen W.J."/>
            <person name="Zahm M."/>
            <person name="Cabau C."/>
            <person name="Klopp C."/>
            <person name="Thompson A.W."/>
            <person name="Robinson-Rechavi M."/>
            <person name="Braasch I."/>
            <person name="Lecointre G."/>
            <person name="Bobe J."/>
            <person name="Postlethwait J.H."/>
            <person name="Berthelot C."/>
            <person name="Roest Crollius H."/>
            <person name="Guiguen Y."/>
        </authorList>
    </citation>
    <scope>NUCLEOTIDE SEQUENCE</scope>
    <source>
        <strain evidence="1">NC1722</strain>
    </source>
</reference>
<dbReference type="EMBL" id="JAINUG010000298">
    <property type="protein sequence ID" value="KAJ8383244.1"/>
    <property type="molecule type" value="Genomic_DNA"/>
</dbReference>
<protein>
    <submittedName>
        <fullName evidence="1">Uncharacterized protein</fullName>
    </submittedName>
</protein>
<evidence type="ECO:0000313" key="1">
    <source>
        <dbReference type="EMBL" id="KAJ8383244.1"/>
    </source>
</evidence>
<name>A0AAD7RFG3_9TELE</name>
<gene>
    <name evidence="1" type="ORF">AAFF_G00222570</name>
</gene>
<organism evidence="1 2">
    <name type="scientific">Aldrovandia affinis</name>
    <dbReference type="NCBI Taxonomy" id="143900"/>
    <lineage>
        <taxon>Eukaryota</taxon>
        <taxon>Metazoa</taxon>
        <taxon>Chordata</taxon>
        <taxon>Craniata</taxon>
        <taxon>Vertebrata</taxon>
        <taxon>Euteleostomi</taxon>
        <taxon>Actinopterygii</taxon>
        <taxon>Neopterygii</taxon>
        <taxon>Teleostei</taxon>
        <taxon>Notacanthiformes</taxon>
        <taxon>Halosauridae</taxon>
        <taxon>Aldrovandia</taxon>
    </lineage>
</organism>
<proteinExistence type="predicted"/>
<keyword evidence="2" id="KW-1185">Reference proteome</keyword>
<comment type="caution">
    <text evidence="1">The sequence shown here is derived from an EMBL/GenBank/DDBJ whole genome shotgun (WGS) entry which is preliminary data.</text>
</comment>
<dbReference type="Proteomes" id="UP001221898">
    <property type="component" value="Unassembled WGS sequence"/>
</dbReference>
<sequence>MTKDLPRKTNCLWKGHEEGKKALAVGEGRLQRPAQVKGVTDRQNHVLTHNSRNGFHVATASKNNVEGSTAGRCTTAWIPSRHGITLRRKVRRGGEGEEQ</sequence>
<evidence type="ECO:0000313" key="2">
    <source>
        <dbReference type="Proteomes" id="UP001221898"/>
    </source>
</evidence>
<accession>A0AAD7RFG3</accession>
<dbReference type="AlphaFoldDB" id="A0AAD7RFG3"/>